<organism evidence="8 9">
    <name type="scientific">Punica granatum</name>
    <name type="common">Pomegranate</name>
    <dbReference type="NCBI Taxonomy" id="22663"/>
    <lineage>
        <taxon>Eukaryota</taxon>
        <taxon>Viridiplantae</taxon>
        <taxon>Streptophyta</taxon>
        <taxon>Embryophyta</taxon>
        <taxon>Tracheophyta</taxon>
        <taxon>Spermatophyta</taxon>
        <taxon>Magnoliopsida</taxon>
        <taxon>eudicotyledons</taxon>
        <taxon>Gunneridae</taxon>
        <taxon>Pentapetalae</taxon>
        <taxon>rosids</taxon>
        <taxon>malvids</taxon>
        <taxon>Myrtales</taxon>
        <taxon>Lythraceae</taxon>
        <taxon>Punica</taxon>
    </lineage>
</organism>
<evidence type="ECO:0000256" key="2">
    <source>
        <dbReference type="ARBA" id="ARBA00022695"/>
    </source>
</evidence>
<dbReference type="InterPro" id="IPR043502">
    <property type="entry name" value="DNA/RNA_pol_sf"/>
</dbReference>
<dbReference type="InterPro" id="IPR012337">
    <property type="entry name" value="RNaseH-like_sf"/>
</dbReference>
<dbReference type="CDD" id="cd09274">
    <property type="entry name" value="RNase_HI_RT_Ty3"/>
    <property type="match status" value="1"/>
</dbReference>
<protein>
    <recommendedName>
        <fullName evidence="7">Reverse transcriptase domain-containing protein</fullName>
    </recommendedName>
</protein>
<dbReference type="Gene3D" id="3.10.10.10">
    <property type="entry name" value="HIV Type 1 Reverse Transcriptase, subunit A, domain 1"/>
    <property type="match status" value="2"/>
</dbReference>
<dbReference type="GO" id="GO:0003964">
    <property type="term" value="F:RNA-directed DNA polymerase activity"/>
    <property type="evidence" value="ECO:0007669"/>
    <property type="project" value="UniProtKB-KW"/>
</dbReference>
<gene>
    <name evidence="8" type="ORF">CRG98_020566</name>
</gene>
<dbReference type="PANTHER" id="PTHR35046">
    <property type="entry name" value="ZINC KNUCKLE (CCHC-TYPE) FAMILY PROTEIN"/>
    <property type="match status" value="1"/>
</dbReference>
<dbReference type="InterPro" id="IPR043128">
    <property type="entry name" value="Rev_trsase/Diguanyl_cyclase"/>
</dbReference>
<dbReference type="InterPro" id="IPR041373">
    <property type="entry name" value="RT_RNaseH"/>
</dbReference>
<sequence length="673" mass="77447">MAMFTKEDPSDEAVFVAGGNGEPKFDGENEIVTGDGVPNLSTCTIESKVCRFMIDSSSCENIVSAEAVQKLGPCTAQHLKPYKLAWLKKGGEVSVSKRALVTFSIGSRYRDSVWCDVVIMDAYHLLLERPWQFDRSVSHEGRTNKYSYTYKGLKIVLVPNRDAIEPRPTNSVTGANLLSLARFQEELHDAEFMFALVGREVVEEGIASVQSLSILKEFQDVFHKELPNGLPPLRDIQHHIDIQPGASLPNKPYYRMSPAEHEELRRHVEELLSGARIFTKLDLKSNYHQIRIRIGDEWKTAFKTMEGLYEWLVMPFGLSNAPSTFMRVMNQILRPFIGRCVVVYFDNILIYSVDPEQYLIHLCEILSVLRHEKLYAALKKYVFMRSNPFLGYIVSADGLRVDSSKIEAVGIRSVLSQNSKPIAFFNEKLTWVKVRYNTYDVEFYVVVQAVKRWWHYLFHNEFILYTNHEALKHLHSQDKVSARHTSWVAYLGRFTFMVKHKSGVTNCVVDALNRRNSVLSKMTIEPTICKEVEKYVQRCKVCQVSKGTATNAGLYMPLPIPLQPWVDINMDFILGLPRTQRGNDSTYVVVDRFSKMAYFIPYKKTTDDVRVAQLYFREVIARTMTIRWRILSTHGRMMRQKTWQIGILRQTDYDDPVLREMASEARLTAIGHD</sequence>
<dbReference type="CDD" id="cd00303">
    <property type="entry name" value="retropepsin_like"/>
    <property type="match status" value="1"/>
</dbReference>
<evidence type="ECO:0000313" key="8">
    <source>
        <dbReference type="EMBL" id="PKI58998.1"/>
    </source>
</evidence>
<dbReference type="AlphaFoldDB" id="A0A2I0JRR7"/>
<dbReference type="SUPFAM" id="SSF53098">
    <property type="entry name" value="Ribonuclease H-like"/>
    <property type="match status" value="1"/>
</dbReference>
<evidence type="ECO:0000313" key="9">
    <source>
        <dbReference type="Proteomes" id="UP000233551"/>
    </source>
</evidence>
<dbReference type="GO" id="GO:0003676">
    <property type="term" value="F:nucleic acid binding"/>
    <property type="evidence" value="ECO:0007669"/>
    <property type="project" value="InterPro"/>
</dbReference>
<dbReference type="CDD" id="cd01647">
    <property type="entry name" value="RT_LTR"/>
    <property type="match status" value="1"/>
</dbReference>
<keyword evidence="5" id="KW-0378">Hydrolase</keyword>
<evidence type="ECO:0000259" key="7">
    <source>
        <dbReference type="PROSITE" id="PS50878"/>
    </source>
</evidence>
<keyword evidence="2" id="KW-0548">Nucleotidyltransferase</keyword>
<keyword evidence="6" id="KW-0695">RNA-directed DNA polymerase</keyword>
<dbReference type="EMBL" id="PGOL01001331">
    <property type="protein sequence ID" value="PKI58998.1"/>
    <property type="molecule type" value="Genomic_DNA"/>
</dbReference>
<dbReference type="PROSITE" id="PS50878">
    <property type="entry name" value="RT_POL"/>
    <property type="match status" value="1"/>
</dbReference>
<reference evidence="8 9" key="1">
    <citation type="submission" date="2017-11" db="EMBL/GenBank/DDBJ databases">
        <title>De-novo sequencing of pomegranate (Punica granatum L.) genome.</title>
        <authorList>
            <person name="Akparov Z."/>
            <person name="Amiraslanov A."/>
            <person name="Hajiyeva S."/>
            <person name="Abbasov M."/>
            <person name="Kaur K."/>
            <person name="Hamwieh A."/>
            <person name="Solovyev V."/>
            <person name="Salamov A."/>
            <person name="Braich B."/>
            <person name="Kosarev P."/>
            <person name="Mahmoud A."/>
            <person name="Hajiyev E."/>
            <person name="Babayeva S."/>
            <person name="Izzatullayeva V."/>
            <person name="Mammadov A."/>
            <person name="Mammadov A."/>
            <person name="Sharifova S."/>
            <person name="Ojaghi J."/>
            <person name="Eynullazada K."/>
            <person name="Bayramov B."/>
            <person name="Abdulazimova A."/>
            <person name="Shahmuradov I."/>
        </authorList>
    </citation>
    <scope>NUCLEOTIDE SEQUENCE [LARGE SCALE GENOMIC DNA]</scope>
    <source>
        <strain evidence="9">cv. AG2017</strain>
        <tissue evidence="8">Leaf</tissue>
    </source>
</reference>
<keyword evidence="4" id="KW-0255">Endonuclease</keyword>
<dbReference type="GO" id="GO:0004519">
    <property type="term" value="F:endonuclease activity"/>
    <property type="evidence" value="ECO:0007669"/>
    <property type="project" value="UniProtKB-KW"/>
</dbReference>
<dbReference type="PANTHER" id="PTHR35046:SF18">
    <property type="entry name" value="RNA-DIRECTED DNA POLYMERASE"/>
    <property type="match status" value="1"/>
</dbReference>
<dbReference type="Pfam" id="PF00078">
    <property type="entry name" value="RVT_1"/>
    <property type="match status" value="1"/>
</dbReference>
<feature type="domain" description="Reverse transcriptase" evidence="7">
    <location>
        <begin position="139"/>
        <end position="394"/>
    </location>
</feature>
<keyword evidence="1" id="KW-0808">Transferase</keyword>
<evidence type="ECO:0000256" key="4">
    <source>
        <dbReference type="ARBA" id="ARBA00022759"/>
    </source>
</evidence>
<name>A0A2I0JRR7_PUNGR</name>
<dbReference type="InterPro" id="IPR000477">
    <property type="entry name" value="RT_dom"/>
</dbReference>
<dbReference type="GO" id="GO:0016787">
    <property type="term" value="F:hydrolase activity"/>
    <property type="evidence" value="ECO:0007669"/>
    <property type="project" value="UniProtKB-KW"/>
</dbReference>
<keyword evidence="3" id="KW-0540">Nuclease</keyword>
<dbReference type="Pfam" id="PF17917">
    <property type="entry name" value="RT_RNaseH"/>
    <property type="match status" value="1"/>
</dbReference>
<keyword evidence="9" id="KW-1185">Reference proteome</keyword>
<evidence type="ECO:0000256" key="5">
    <source>
        <dbReference type="ARBA" id="ARBA00022801"/>
    </source>
</evidence>
<dbReference type="STRING" id="22663.A0A2I0JRR7"/>
<dbReference type="Gene3D" id="3.30.420.10">
    <property type="entry name" value="Ribonuclease H-like superfamily/Ribonuclease H"/>
    <property type="match status" value="1"/>
</dbReference>
<evidence type="ECO:0000256" key="1">
    <source>
        <dbReference type="ARBA" id="ARBA00022679"/>
    </source>
</evidence>
<proteinExistence type="predicted"/>
<dbReference type="Gene3D" id="3.30.70.270">
    <property type="match status" value="1"/>
</dbReference>
<dbReference type="Proteomes" id="UP000233551">
    <property type="component" value="Unassembled WGS sequence"/>
</dbReference>
<evidence type="ECO:0000256" key="3">
    <source>
        <dbReference type="ARBA" id="ARBA00022722"/>
    </source>
</evidence>
<accession>A0A2I0JRR7</accession>
<comment type="caution">
    <text evidence="8">The sequence shown here is derived from an EMBL/GenBank/DDBJ whole genome shotgun (WGS) entry which is preliminary data.</text>
</comment>
<dbReference type="InterPro" id="IPR036397">
    <property type="entry name" value="RNaseH_sf"/>
</dbReference>
<dbReference type="SUPFAM" id="SSF56672">
    <property type="entry name" value="DNA/RNA polymerases"/>
    <property type="match status" value="1"/>
</dbReference>
<evidence type="ECO:0000256" key="6">
    <source>
        <dbReference type="ARBA" id="ARBA00022918"/>
    </source>
</evidence>